<dbReference type="CDD" id="cd01949">
    <property type="entry name" value="GGDEF"/>
    <property type="match status" value="1"/>
</dbReference>
<gene>
    <name evidence="2" type="ORF">SAMN02745671_01798</name>
</gene>
<organism evidence="2 3">
    <name type="scientific">Anaerovibrio lipolyticus DSM 3074</name>
    <dbReference type="NCBI Taxonomy" id="1120997"/>
    <lineage>
        <taxon>Bacteria</taxon>
        <taxon>Bacillati</taxon>
        <taxon>Bacillota</taxon>
        <taxon>Negativicutes</taxon>
        <taxon>Selenomonadales</taxon>
        <taxon>Selenomonadaceae</taxon>
        <taxon>Anaerovibrio</taxon>
    </lineage>
</organism>
<dbReference type="SUPFAM" id="SSF55073">
    <property type="entry name" value="Nucleotide cyclase"/>
    <property type="match status" value="1"/>
</dbReference>
<dbReference type="FunFam" id="3.30.70.270:FF:000001">
    <property type="entry name" value="Diguanylate cyclase domain protein"/>
    <property type="match status" value="1"/>
</dbReference>
<dbReference type="SMART" id="SM00897">
    <property type="entry name" value="FIST"/>
    <property type="match status" value="1"/>
</dbReference>
<dbReference type="Proteomes" id="UP000191240">
    <property type="component" value="Unassembled WGS sequence"/>
</dbReference>
<dbReference type="InterPro" id="IPR043128">
    <property type="entry name" value="Rev_trsase/Diguanyl_cyclase"/>
</dbReference>
<reference evidence="2 3" key="1">
    <citation type="submission" date="2016-11" db="EMBL/GenBank/DDBJ databases">
        <authorList>
            <person name="Jaros S."/>
            <person name="Januszkiewicz K."/>
            <person name="Wedrychowicz H."/>
        </authorList>
    </citation>
    <scope>NUCLEOTIDE SEQUENCE [LARGE SCALE GENOMIC DNA]</scope>
    <source>
        <strain evidence="2 3">DSM 3074</strain>
    </source>
</reference>
<dbReference type="Pfam" id="PF08495">
    <property type="entry name" value="FIST"/>
    <property type="match status" value="1"/>
</dbReference>
<dbReference type="InterPro" id="IPR000160">
    <property type="entry name" value="GGDEF_dom"/>
</dbReference>
<accession>A0A1M6E905</accession>
<dbReference type="NCBIfam" id="TIGR00254">
    <property type="entry name" value="GGDEF"/>
    <property type="match status" value="1"/>
</dbReference>
<dbReference type="InterPro" id="IPR050469">
    <property type="entry name" value="Diguanylate_Cyclase"/>
</dbReference>
<dbReference type="Pfam" id="PF10442">
    <property type="entry name" value="FIST_C"/>
    <property type="match status" value="1"/>
</dbReference>
<name>A0A1M6E905_9FIRM</name>
<feature type="domain" description="GGDEF" evidence="1">
    <location>
        <begin position="491"/>
        <end position="620"/>
    </location>
</feature>
<evidence type="ECO:0000259" key="1">
    <source>
        <dbReference type="PROSITE" id="PS50887"/>
    </source>
</evidence>
<dbReference type="Gene3D" id="3.30.70.270">
    <property type="match status" value="1"/>
</dbReference>
<dbReference type="InterPro" id="IPR013702">
    <property type="entry name" value="FIST_domain_N"/>
</dbReference>
<evidence type="ECO:0000313" key="3">
    <source>
        <dbReference type="Proteomes" id="UP000191240"/>
    </source>
</evidence>
<dbReference type="InterPro" id="IPR029787">
    <property type="entry name" value="Nucleotide_cyclase"/>
</dbReference>
<dbReference type="PANTHER" id="PTHR45138">
    <property type="entry name" value="REGULATORY COMPONENTS OF SENSORY TRANSDUCTION SYSTEM"/>
    <property type="match status" value="1"/>
</dbReference>
<dbReference type="GO" id="GO:0052621">
    <property type="term" value="F:diguanylate cyclase activity"/>
    <property type="evidence" value="ECO:0007669"/>
    <property type="project" value="TreeGrafter"/>
</dbReference>
<dbReference type="EMBL" id="FQYW01000014">
    <property type="protein sequence ID" value="SHI81768.1"/>
    <property type="molecule type" value="Genomic_DNA"/>
</dbReference>
<dbReference type="PROSITE" id="PS50887">
    <property type="entry name" value="GGDEF"/>
    <property type="match status" value="1"/>
</dbReference>
<dbReference type="SMART" id="SM00267">
    <property type="entry name" value="GGDEF"/>
    <property type="match status" value="1"/>
</dbReference>
<evidence type="ECO:0000313" key="2">
    <source>
        <dbReference type="EMBL" id="SHI81768.1"/>
    </source>
</evidence>
<dbReference type="SMART" id="SM01204">
    <property type="entry name" value="FIST_C"/>
    <property type="match status" value="1"/>
</dbReference>
<proteinExistence type="predicted"/>
<dbReference type="InterPro" id="IPR019494">
    <property type="entry name" value="FIST_C"/>
</dbReference>
<protein>
    <submittedName>
        <fullName evidence="2">Diguanylate cyclase (GGDEF) domain-containing protein</fullName>
    </submittedName>
</protein>
<dbReference type="Pfam" id="PF00990">
    <property type="entry name" value="GGDEF"/>
    <property type="match status" value="1"/>
</dbReference>
<dbReference type="AlphaFoldDB" id="A0A1M6E905"/>
<sequence>MFLFKFLKIFPRSELISYGIILSMAPLSDFGVNYMKHIPYLCEDVQSFFNKVDEFSSQLAGMGEYSCVLVTIYANIHLKDKVPDLIQKVREVLPEAKIAGGTASAMITAGVINYYGISLTFSVFKEGQIEVFPVFWDDDKSKEIGVEILEKLTKVDNLAAVEMLTAGYAINTMPFFEEISKLPPEVVFFGGVVDDGTTPAGQGFVFTGDDVIHRGHVMVAFNGKSLNVHVGYGSGWKPLGKTMTVTRLDNYHTICEIDDVPVRTIYEKYLGITNWNDEFLSEAVAFPFSIIRNGAFLSRLPRRLDKDGSASYGADFVVGDMIRLCYGDPAVIIQEARNIQMEMIRFNPEGIFAVSCWARNIHLHKDVNQELEACRKGVPSTGIYASGEYMRTPGGDIYLNNMCLSIIGFREGGHEVISSNDESMQPIRLEHQNSVLSHMMHFVQAVSNELEESNRRLYDIAKIDFLTNLLNRGELESEMANSLYRCQLSGNSVSVMMLDIDNFKSINDTLGHDTGDEVLKSVADLIKQNIRSTDRAGRWGGDEFIIVFNNCNVDVAANVAERIRSKIMGLTSQFKVKNVTVSIGITAAAKDDTILSLFQRVDAAMYKSKNQGGKNCVTVI</sequence>
<dbReference type="PANTHER" id="PTHR45138:SF9">
    <property type="entry name" value="DIGUANYLATE CYCLASE DGCM-RELATED"/>
    <property type="match status" value="1"/>
</dbReference>